<evidence type="ECO:0000313" key="2">
    <source>
        <dbReference type="EMBL" id="MQM10734.1"/>
    </source>
</evidence>
<protein>
    <submittedName>
        <fullName evidence="2">Uncharacterized protein</fullName>
    </submittedName>
</protein>
<evidence type="ECO:0000256" key="1">
    <source>
        <dbReference type="SAM" id="SignalP"/>
    </source>
</evidence>
<dbReference type="EMBL" id="NMUH01004758">
    <property type="protein sequence ID" value="MQM10734.1"/>
    <property type="molecule type" value="Genomic_DNA"/>
</dbReference>
<proteinExistence type="predicted"/>
<gene>
    <name evidence="2" type="ORF">Taro_043632</name>
</gene>
<organism evidence="2 3">
    <name type="scientific">Colocasia esculenta</name>
    <name type="common">Wild taro</name>
    <name type="synonym">Arum esculentum</name>
    <dbReference type="NCBI Taxonomy" id="4460"/>
    <lineage>
        <taxon>Eukaryota</taxon>
        <taxon>Viridiplantae</taxon>
        <taxon>Streptophyta</taxon>
        <taxon>Embryophyta</taxon>
        <taxon>Tracheophyta</taxon>
        <taxon>Spermatophyta</taxon>
        <taxon>Magnoliopsida</taxon>
        <taxon>Liliopsida</taxon>
        <taxon>Araceae</taxon>
        <taxon>Aroideae</taxon>
        <taxon>Colocasieae</taxon>
        <taxon>Colocasia</taxon>
    </lineage>
</organism>
<name>A0A843X1W7_COLES</name>
<evidence type="ECO:0000313" key="3">
    <source>
        <dbReference type="Proteomes" id="UP000652761"/>
    </source>
</evidence>
<feature type="chain" id="PRO_5032835846" evidence="1">
    <location>
        <begin position="23"/>
        <end position="167"/>
    </location>
</feature>
<feature type="signal peptide" evidence="1">
    <location>
        <begin position="1"/>
        <end position="22"/>
    </location>
</feature>
<accession>A0A843X1W7</accession>
<keyword evidence="1" id="KW-0732">Signal</keyword>
<comment type="caution">
    <text evidence="2">The sequence shown here is derived from an EMBL/GenBank/DDBJ whole genome shotgun (WGS) entry which is preliminary data.</text>
</comment>
<sequence>MHEFPCAWQLVLRLPWLPLQLGAPSFDVSQACGCARGLSRYSGTVRVLSPSLTPSLSGRVAVRLRERRQWDNDFVLIVGGTDTSRHTGPQLVLFPVPHFRELRSKSIKVTGMGLRGVTYRCGGLVKCRFGPEMKQDQLQFSWSWRPGVVIDLLASSYVAAYCMILVA</sequence>
<dbReference type="AlphaFoldDB" id="A0A843X1W7"/>
<reference evidence="2" key="1">
    <citation type="submission" date="2017-07" db="EMBL/GenBank/DDBJ databases">
        <title>Taro Niue Genome Assembly and Annotation.</title>
        <authorList>
            <person name="Atibalentja N."/>
            <person name="Keating K."/>
            <person name="Fields C.J."/>
        </authorList>
    </citation>
    <scope>NUCLEOTIDE SEQUENCE</scope>
    <source>
        <strain evidence="2">Niue_2</strain>
        <tissue evidence="2">Leaf</tissue>
    </source>
</reference>
<keyword evidence="3" id="KW-1185">Reference proteome</keyword>
<dbReference type="Proteomes" id="UP000652761">
    <property type="component" value="Unassembled WGS sequence"/>
</dbReference>